<name>A0A517TE60_9PLAN</name>
<dbReference type="AlphaFoldDB" id="A0A517TE60"/>
<dbReference type="RefSeq" id="WP_145265915.1">
    <property type="nucleotide sequence ID" value="NZ_CP036316.1"/>
</dbReference>
<keyword evidence="3" id="KW-1185">Reference proteome</keyword>
<dbReference type="Proteomes" id="UP000319976">
    <property type="component" value="Chromosome"/>
</dbReference>
<evidence type="ECO:0000313" key="3">
    <source>
        <dbReference type="Proteomes" id="UP000319976"/>
    </source>
</evidence>
<feature type="domain" description="HD-CE" evidence="1">
    <location>
        <begin position="50"/>
        <end position="232"/>
    </location>
</feature>
<dbReference type="KEGG" id="chya:V22_39300"/>
<dbReference type="SUPFAM" id="SSF109604">
    <property type="entry name" value="HD-domain/PDEase-like"/>
    <property type="match status" value="1"/>
</dbReference>
<evidence type="ECO:0000313" key="2">
    <source>
        <dbReference type="EMBL" id="QDT66659.1"/>
    </source>
</evidence>
<gene>
    <name evidence="2" type="ORF">V22_39300</name>
</gene>
<organism evidence="2 3">
    <name type="scientific">Calycomorphotria hydatis</name>
    <dbReference type="NCBI Taxonomy" id="2528027"/>
    <lineage>
        <taxon>Bacteria</taxon>
        <taxon>Pseudomonadati</taxon>
        <taxon>Planctomycetota</taxon>
        <taxon>Planctomycetia</taxon>
        <taxon>Planctomycetales</taxon>
        <taxon>Planctomycetaceae</taxon>
        <taxon>Calycomorphotria</taxon>
    </lineage>
</organism>
<accession>A0A517TE60</accession>
<dbReference type="Gene3D" id="1.10.3210.10">
    <property type="entry name" value="Hypothetical protein af1432"/>
    <property type="match status" value="1"/>
</dbReference>
<sequence>MWETLDIERDLKDSLFKEFGESQGDTLYGEYTAVRDKLLPIWKNVVRTEPDLTDHGPEHIADVLNQVYEITPTNHLNAREKLALLLSTLFHDTGNIHGREGHEKKVSDIYDHVRGTPTPSFQEKKIVLAVVGSHGGEARDGSKDTIRDLTETEAFHKKPIRMREIAAILRFGDELAEGKQRTCEYLRRTHAFDIKSEKYHDYANITEICIDRGNKRIALTYHLDVDSKDGTIDADQLERLKRLLEFAYYRIRKLDEERQYARFYSSCLGDFKQTSATLTFWMDGQQLDLGLEPLELTDLVVPGGTAKTIPQLDSAYAIETIINKLKSACGAPDAQNEQEAT</sequence>
<dbReference type="OrthoDB" id="791155at2"/>
<dbReference type="Pfam" id="PF24391">
    <property type="entry name" value="HD-CE"/>
    <property type="match status" value="1"/>
</dbReference>
<proteinExistence type="predicted"/>
<evidence type="ECO:0000259" key="1">
    <source>
        <dbReference type="Pfam" id="PF24391"/>
    </source>
</evidence>
<dbReference type="EMBL" id="CP036316">
    <property type="protein sequence ID" value="QDT66659.1"/>
    <property type="molecule type" value="Genomic_DNA"/>
</dbReference>
<protein>
    <recommendedName>
        <fullName evidence="1">HD-CE domain-containing protein</fullName>
    </recommendedName>
</protein>
<reference evidence="2 3" key="1">
    <citation type="submission" date="2019-02" db="EMBL/GenBank/DDBJ databases">
        <title>Deep-cultivation of Planctomycetes and their phenomic and genomic characterization uncovers novel biology.</title>
        <authorList>
            <person name="Wiegand S."/>
            <person name="Jogler M."/>
            <person name="Boedeker C."/>
            <person name="Pinto D."/>
            <person name="Vollmers J."/>
            <person name="Rivas-Marin E."/>
            <person name="Kohn T."/>
            <person name="Peeters S.H."/>
            <person name="Heuer A."/>
            <person name="Rast P."/>
            <person name="Oberbeckmann S."/>
            <person name="Bunk B."/>
            <person name="Jeske O."/>
            <person name="Meyerdierks A."/>
            <person name="Storesund J.E."/>
            <person name="Kallscheuer N."/>
            <person name="Luecker S."/>
            <person name="Lage O.M."/>
            <person name="Pohl T."/>
            <person name="Merkel B.J."/>
            <person name="Hornburger P."/>
            <person name="Mueller R.-W."/>
            <person name="Bruemmer F."/>
            <person name="Labrenz M."/>
            <person name="Spormann A.M."/>
            <person name="Op den Camp H."/>
            <person name="Overmann J."/>
            <person name="Amann R."/>
            <person name="Jetten M.S.M."/>
            <person name="Mascher T."/>
            <person name="Medema M.H."/>
            <person name="Devos D.P."/>
            <person name="Kaster A.-K."/>
            <person name="Ovreas L."/>
            <person name="Rohde M."/>
            <person name="Galperin M.Y."/>
            <person name="Jogler C."/>
        </authorList>
    </citation>
    <scope>NUCLEOTIDE SEQUENCE [LARGE SCALE GENOMIC DNA]</scope>
    <source>
        <strain evidence="2 3">V22</strain>
    </source>
</reference>
<dbReference type="InterPro" id="IPR056471">
    <property type="entry name" value="HD-CE"/>
</dbReference>